<keyword evidence="10" id="KW-0449">Lipoprotein</keyword>
<evidence type="ECO:0000256" key="6">
    <source>
        <dbReference type="ARBA" id="ARBA00023136"/>
    </source>
</evidence>
<dbReference type="PROSITE" id="PS50263">
    <property type="entry name" value="CN_HYDROLASE"/>
    <property type="match status" value="1"/>
</dbReference>
<comment type="catalytic activity">
    <reaction evidence="8">
        <text>N-terminal S-1,2-diacyl-sn-glyceryl-L-cysteinyl-[lipoprotein] + a glycerophospholipid = N-acyl-S-1,2-diacyl-sn-glyceryl-L-cysteinyl-[lipoprotein] + a 2-acyl-sn-glycero-3-phospholipid + H(+)</text>
        <dbReference type="Rhea" id="RHEA:48228"/>
        <dbReference type="Rhea" id="RHEA-COMP:14681"/>
        <dbReference type="Rhea" id="RHEA-COMP:14684"/>
        <dbReference type="ChEBI" id="CHEBI:15378"/>
        <dbReference type="ChEBI" id="CHEBI:136912"/>
        <dbReference type="ChEBI" id="CHEBI:140656"/>
        <dbReference type="ChEBI" id="CHEBI:140657"/>
        <dbReference type="ChEBI" id="CHEBI:140660"/>
        <dbReference type="EC" id="2.3.1.269"/>
    </reaction>
</comment>
<keyword evidence="6 8" id="KW-0472">Membrane</keyword>
<organism evidence="10 11">
    <name type="scientific">Aeromicrobium flavum</name>
    <dbReference type="NCBI Taxonomy" id="416568"/>
    <lineage>
        <taxon>Bacteria</taxon>
        <taxon>Bacillati</taxon>
        <taxon>Actinomycetota</taxon>
        <taxon>Actinomycetes</taxon>
        <taxon>Propionibacteriales</taxon>
        <taxon>Nocardioidaceae</taxon>
        <taxon>Aeromicrobium</taxon>
    </lineage>
</organism>
<dbReference type="Gene3D" id="3.60.110.10">
    <property type="entry name" value="Carbon-nitrogen hydrolase"/>
    <property type="match status" value="1"/>
</dbReference>
<dbReference type="Pfam" id="PF00795">
    <property type="entry name" value="CN_hydrolase"/>
    <property type="match status" value="1"/>
</dbReference>
<accession>A0A512HS31</accession>
<feature type="transmembrane region" description="Helical" evidence="8">
    <location>
        <begin position="60"/>
        <end position="80"/>
    </location>
</feature>
<dbReference type="UniPathway" id="UPA00666"/>
<dbReference type="PANTHER" id="PTHR38686:SF1">
    <property type="entry name" value="APOLIPOPROTEIN N-ACYLTRANSFERASE"/>
    <property type="match status" value="1"/>
</dbReference>
<evidence type="ECO:0000256" key="2">
    <source>
        <dbReference type="ARBA" id="ARBA00022475"/>
    </source>
</evidence>
<dbReference type="InterPro" id="IPR036526">
    <property type="entry name" value="C-N_Hydrolase_sf"/>
</dbReference>
<reference evidence="10 11" key="1">
    <citation type="submission" date="2019-07" db="EMBL/GenBank/DDBJ databases">
        <title>Whole genome shotgun sequence of Aeromicrobium flavum NBRC 107625.</title>
        <authorList>
            <person name="Hosoyama A."/>
            <person name="Uohara A."/>
            <person name="Ohji S."/>
            <person name="Ichikawa N."/>
        </authorList>
    </citation>
    <scope>NUCLEOTIDE SEQUENCE [LARGE SCALE GENOMIC DNA]</scope>
    <source>
        <strain evidence="10 11">NBRC 107625</strain>
    </source>
</reference>
<keyword evidence="5 8" id="KW-1133">Transmembrane helix</keyword>
<comment type="caution">
    <text evidence="10">The sequence shown here is derived from an EMBL/GenBank/DDBJ whole genome shotgun (WGS) entry which is preliminary data.</text>
</comment>
<dbReference type="Pfam" id="PF20154">
    <property type="entry name" value="LNT_N"/>
    <property type="match status" value="1"/>
</dbReference>
<feature type="transmembrane region" description="Helical" evidence="8">
    <location>
        <begin position="130"/>
        <end position="148"/>
    </location>
</feature>
<evidence type="ECO:0000256" key="4">
    <source>
        <dbReference type="ARBA" id="ARBA00022692"/>
    </source>
</evidence>
<dbReference type="AlphaFoldDB" id="A0A512HS31"/>
<dbReference type="GO" id="GO:0005886">
    <property type="term" value="C:plasma membrane"/>
    <property type="evidence" value="ECO:0007669"/>
    <property type="project" value="UniProtKB-SubCell"/>
</dbReference>
<dbReference type="PANTHER" id="PTHR38686">
    <property type="entry name" value="APOLIPOPROTEIN N-ACYLTRANSFERASE"/>
    <property type="match status" value="1"/>
</dbReference>
<feature type="transmembrane region" description="Helical" evidence="8">
    <location>
        <begin position="92"/>
        <end position="110"/>
    </location>
</feature>
<feature type="domain" description="CN hydrolase" evidence="9">
    <location>
        <begin position="193"/>
        <end position="441"/>
    </location>
</feature>
<dbReference type="HAMAP" id="MF_01148">
    <property type="entry name" value="Lnt"/>
    <property type="match status" value="1"/>
</dbReference>
<sequence length="483" mass="50834">MVAAASFEPVGFGVAAPLAMGLLWWSIQRETARGAAAVGLCFGVAFMLPLMWWLGASIGFAAWLALGCAQALMLAAGAVGLHSVRAIPGAPLWGGLVWVTVETLRSNWPLGGMPWGRLGITAIDTPWAPLLAYAGISGTGVLVASVGFATAQIVSQRTALTWGSLVVLATGAFLAISIPVRLPVVGSAAVAAVQGGVPGDGTDLAAHHREVTRDHTKATQSLAESLTMQARTVDLVVWPENATAVDPFDDSIARGEIQRAARAVGAPLLAGAITEGPNEQTAFNRGILWLPDGSASDFYTKSHPVPFGEYIPWRQVIGDWFPRFDEIPRDMLAGNDEGPLEVDGLTIADAICFDVAYDDVLPSQVQDGARLVVVQTSNATFTGTSQPAQQFQITRARAVELGRAVVVASTNGISGIIDANGEVRAQTTSNSASVLVDDVDLHDALTPAVRYRMPRDLVITAGTLLGLGWAWVIASHGRRPRRL</sequence>
<keyword evidence="11" id="KW-1185">Reference proteome</keyword>
<keyword evidence="7 8" id="KW-0012">Acyltransferase</keyword>
<name>A0A512HS31_9ACTN</name>
<dbReference type="NCBIfam" id="TIGR00546">
    <property type="entry name" value="lnt"/>
    <property type="match status" value="1"/>
</dbReference>
<dbReference type="Proteomes" id="UP000321769">
    <property type="component" value="Unassembled WGS sequence"/>
</dbReference>
<dbReference type="InterPro" id="IPR004563">
    <property type="entry name" value="Apolipo_AcylTrfase"/>
</dbReference>
<dbReference type="SUPFAM" id="SSF56317">
    <property type="entry name" value="Carbon-nitrogen hydrolase"/>
    <property type="match status" value="1"/>
</dbReference>
<evidence type="ECO:0000256" key="7">
    <source>
        <dbReference type="ARBA" id="ARBA00023315"/>
    </source>
</evidence>
<feature type="transmembrane region" description="Helical" evidence="8">
    <location>
        <begin position="160"/>
        <end position="180"/>
    </location>
</feature>
<dbReference type="EC" id="2.3.1.269" evidence="8"/>
<evidence type="ECO:0000259" key="9">
    <source>
        <dbReference type="PROSITE" id="PS50263"/>
    </source>
</evidence>
<dbReference type="InterPro" id="IPR003010">
    <property type="entry name" value="C-N_Hydrolase"/>
</dbReference>
<keyword evidence="4 8" id="KW-0812">Transmembrane</keyword>
<dbReference type="CDD" id="cd07571">
    <property type="entry name" value="ALP_N-acyl_transferase"/>
    <property type="match status" value="1"/>
</dbReference>
<comment type="similarity">
    <text evidence="8">Belongs to the CN hydrolase family. Apolipoprotein N-acyltransferase subfamily.</text>
</comment>
<keyword evidence="2 8" id="KW-1003">Cell membrane</keyword>
<evidence type="ECO:0000313" key="11">
    <source>
        <dbReference type="Proteomes" id="UP000321769"/>
    </source>
</evidence>
<dbReference type="GO" id="GO:0016410">
    <property type="term" value="F:N-acyltransferase activity"/>
    <property type="evidence" value="ECO:0007669"/>
    <property type="project" value="UniProtKB-UniRule"/>
</dbReference>
<keyword evidence="3 8" id="KW-0808">Transferase</keyword>
<evidence type="ECO:0000256" key="5">
    <source>
        <dbReference type="ARBA" id="ARBA00022989"/>
    </source>
</evidence>
<gene>
    <name evidence="10" type="primary">lnt_2</name>
    <name evidence="8" type="synonym">lnt</name>
    <name evidence="10" type="ORF">AFL01nite_05900</name>
</gene>
<feature type="transmembrane region" description="Helical" evidence="8">
    <location>
        <begin position="457"/>
        <end position="474"/>
    </location>
</feature>
<evidence type="ECO:0000256" key="1">
    <source>
        <dbReference type="ARBA" id="ARBA00004651"/>
    </source>
</evidence>
<comment type="subcellular location">
    <subcellularLocation>
        <location evidence="1 8">Cell membrane</location>
        <topology evidence="1 8">Multi-pass membrane protein</topology>
    </subcellularLocation>
</comment>
<comment type="function">
    <text evidence="8">Catalyzes the phospholipid dependent N-acylation of the N-terminal cysteine of apolipoprotein, the last step in lipoprotein maturation.</text>
</comment>
<protein>
    <recommendedName>
        <fullName evidence="8">Apolipoprotein N-acyltransferase</fullName>
        <shortName evidence="8">ALP N-acyltransferase</shortName>
        <ecNumber evidence="8">2.3.1.269</ecNumber>
    </recommendedName>
</protein>
<comment type="pathway">
    <text evidence="8">Protein modification; lipoprotein biosynthesis (N-acyl transfer).</text>
</comment>
<evidence type="ECO:0000256" key="8">
    <source>
        <dbReference type="HAMAP-Rule" id="MF_01148"/>
    </source>
</evidence>
<feature type="transmembrane region" description="Helical" evidence="8">
    <location>
        <begin position="6"/>
        <end position="27"/>
    </location>
</feature>
<dbReference type="InterPro" id="IPR045378">
    <property type="entry name" value="LNT_N"/>
</dbReference>
<proteinExistence type="inferred from homology"/>
<dbReference type="GO" id="GO:0042158">
    <property type="term" value="P:lipoprotein biosynthetic process"/>
    <property type="evidence" value="ECO:0007669"/>
    <property type="project" value="UniProtKB-UniRule"/>
</dbReference>
<dbReference type="EMBL" id="BJZQ01000001">
    <property type="protein sequence ID" value="GEO88263.1"/>
    <property type="molecule type" value="Genomic_DNA"/>
</dbReference>
<feature type="transmembrane region" description="Helical" evidence="8">
    <location>
        <begin position="34"/>
        <end position="54"/>
    </location>
</feature>
<evidence type="ECO:0000256" key="3">
    <source>
        <dbReference type="ARBA" id="ARBA00022679"/>
    </source>
</evidence>
<evidence type="ECO:0000313" key="10">
    <source>
        <dbReference type="EMBL" id="GEO88263.1"/>
    </source>
</evidence>